<evidence type="ECO:0000313" key="2">
    <source>
        <dbReference type="Proteomes" id="UP000821845"/>
    </source>
</evidence>
<organism evidence="1 2">
    <name type="scientific">Hyalomma asiaticum</name>
    <name type="common">Tick</name>
    <dbReference type="NCBI Taxonomy" id="266040"/>
    <lineage>
        <taxon>Eukaryota</taxon>
        <taxon>Metazoa</taxon>
        <taxon>Ecdysozoa</taxon>
        <taxon>Arthropoda</taxon>
        <taxon>Chelicerata</taxon>
        <taxon>Arachnida</taxon>
        <taxon>Acari</taxon>
        <taxon>Parasitiformes</taxon>
        <taxon>Ixodida</taxon>
        <taxon>Ixodoidea</taxon>
        <taxon>Ixodidae</taxon>
        <taxon>Hyalomminae</taxon>
        <taxon>Hyalomma</taxon>
    </lineage>
</organism>
<dbReference type="EMBL" id="CM023488">
    <property type="protein sequence ID" value="KAH6924976.1"/>
    <property type="molecule type" value="Genomic_DNA"/>
</dbReference>
<accession>A0ACB7RQM5</accession>
<comment type="caution">
    <text evidence="1">The sequence shown here is derived from an EMBL/GenBank/DDBJ whole genome shotgun (WGS) entry which is preliminary data.</text>
</comment>
<gene>
    <name evidence="1" type="ORF">HPB50_027047</name>
</gene>
<evidence type="ECO:0000313" key="1">
    <source>
        <dbReference type="EMBL" id="KAH6924976.1"/>
    </source>
</evidence>
<protein>
    <submittedName>
        <fullName evidence="1">Uncharacterized protein</fullName>
    </submittedName>
</protein>
<name>A0ACB7RQM5_HYAAI</name>
<dbReference type="Proteomes" id="UP000821845">
    <property type="component" value="Chromosome 8"/>
</dbReference>
<keyword evidence="2" id="KW-1185">Reference proteome</keyword>
<reference evidence="1" key="1">
    <citation type="submission" date="2020-05" db="EMBL/GenBank/DDBJ databases">
        <title>Large-scale comparative analyses of tick genomes elucidate their genetic diversity and vector capacities.</title>
        <authorList>
            <person name="Jia N."/>
            <person name="Wang J."/>
            <person name="Shi W."/>
            <person name="Du L."/>
            <person name="Sun Y."/>
            <person name="Zhan W."/>
            <person name="Jiang J."/>
            <person name="Wang Q."/>
            <person name="Zhang B."/>
            <person name="Ji P."/>
            <person name="Sakyi L.B."/>
            <person name="Cui X."/>
            <person name="Yuan T."/>
            <person name="Jiang B."/>
            <person name="Yang W."/>
            <person name="Lam T.T.-Y."/>
            <person name="Chang Q."/>
            <person name="Ding S."/>
            <person name="Wang X."/>
            <person name="Zhu J."/>
            <person name="Ruan X."/>
            <person name="Zhao L."/>
            <person name="Wei J."/>
            <person name="Que T."/>
            <person name="Du C."/>
            <person name="Cheng J."/>
            <person name="Dai P."/>
            <person name="Han X."/>
            <person name="Huang E."/>
            <person name="Gao Y."/>
            <person name="Liu J."/>
            <person name="Shao H."/>
            <person name="Ye R."/>
            <person name="Li L."/>
            <person name="Wei W."/>
            <person name="Wang X."/>
            <person name="Wang C."/>
            <person name="Yang T."/>
            <person name="Huo Q."/>
            <person name="Li W."/>
            <person name="Guo W."/>
            <person name="Chen H."/>
            <person name="Zhou L."/>
            <person name="Ni X."/>
            <person name="Tian J."/>
            <person name="Zhou Y."/>
            <person name="Sheng Y."/>
            <person name="Liu T."/>
            <person name="Pan Y."/>
            <person name="Xia L."/>
            <person name="Li J."/>
            <person name="Zhao F."/>
            <person name="Cao W."/>
        </authorList>
    </citation>
    <scope>NUCLEOTIDE SEQUENCE</scope>
    <source>
        <strain evidence="1">Hyas-2018</strain>
    </source>
</reference>
<sequence>MADWKFAHAVALRAPRSPRRVQVVAKYLSNAEASGGLPFETHRLLVPHLSDGMAPDDLPPHMKNGARDYIVVPNHLLSLGDTECSKIGAYFRAFSNQDERCQRQIGSCLEMQPLDMWSQDDVSELLISSVLFTIYHVRLSVHSNDT</sequence>
<proteinExistence type="predicted"/>